<organism evidence="3 4">
    <name type="scientific">Pseudothauera rhizosphaerae</name>
    <dbReference type="NCBI Taxonomy" id="2565932"/>
    <lineage>
        <taxon>Bacteria</taxon>
        <taxon>Pseudomonadati</taxon>
        <taxon>Pseudomonadota</taxon>
        <taxon>Betaproteobacteria</taxon>
        <taxon>Rhodocyclales</taxon>
        <taxon>Zoogloeaceae</taxon>
        <taxon>Pseudothauera</taxon>
    </lineage>
</organism>
<feature type="transmembrane region" description="Helical" evidence="2">
    <location>
        <begin position="35"/>
        <end position="53"/>
    </location>
</feature>
<dbReference type="AlphaFoldDB" id="A0A4V3WAT0"/>
<comment type="caution">
    <text evidence="3">The sequence shown here is derived from an EMBL/GenBank/DDBJ whole genome shotgun (WGS) entry which is preliminary data.</text>
</comment>
<dbReference type="Proteomes" id="UP000307956">
    <property type="component" value="Unassembled WGS sequence"/>
</dbReference>
<keyword evidence="2" id="KW-0472">Membrane</keyword>
<evidence type="ECO:0000313" key="3">
    <source>
        <dbReference type="EMBL" id="THF60524.1"/>
    </source>
</evidence>
<accession>A0A4V3WAT0</accession>
<keyword evidence="4" id="KW-1185">Reference proteome</keyword>
<proteinExistence type="predicted"/>
<dbReference type="RefSeq" id="WP_136385558.1">
    <property type="nucleotide sequence ID" value="NZ_SSOD01000010.1"/>
</dbReference>
<reference evidence="3 4" key="1">
    <citation type="submission" date="2019-04" db="EMBL/GenBank/DDBJ databases">
        <title>Azoarcus rhizosphaerae sp. nov. isolated from rhizosphere of Ficus religiosa.</title>
        <authorList>
            <person name="Lin S.-Y."/>
            <person name="Hameed A."/>
            <person name="Hsu Y.-H."/>
            <person name="Young C.-C."/>
        </authorList>
    </citation>
    <scope>NUCLEOTIDE SEQUENCE [LARGE SCALE GENOMIC DNA]</scope>
    <source>
        <strain evidence="3 4">CC-YHH848</strain>
    </source>
</reference>
<keyword evidence="2" id="KW-1133">Transmembrane helix</keyword>
<feature type="region of interest" description="Disordered" evidence="1">
    <location>
        <begin position="1"/>
        <end position="27"/>
    </location>
</feature>
<dbReference type="EMBL" id="SSOD01000010">
    <property type="protein sequence ID" value="THF60524.1"/>
    <property type="molecule type" value="Genomic_DNA"/>
</dbReference>
<evidence type="ECO:0000256" key="2">
    <source>
        <dbReference type="SAM" id="Phobius"/>
    </source>
</evidence>
<feature type="compositionally biased region" description="Pro residues" evidence="1">
    <location>
        <begin position="133"/>
        <end position="142"/>
    </location>
</feature>
<evidence type="ECO:0000256" key="1">
    <source>
        <dbReference type="SAM" id="MobiDB-lite"/>
    </source>
</evidence>
<evidence type="ECO:0000313" key="4">
    <source>
        <dbReference type="Proteomes" id="UP000307956"/>
    </source>
</evidence>
<gene>
    <name evidence="3" type="ORF">E6O51_13720</name>
</gene>
<keyword evidence="2" id="KW-0812">Transmembrane</keyword>
<protein>
    <submittedName>
        <fullName evidence="3">Uncharacterized protein</fullName>
    </submittedName>
</protein>
<sequence>MSTKPTEDWNDLTVEARDETPGLELPPARKPPQRLLLPVLLVLSLAALAGGWLSPFNPWPSGPSEADLAQGREAILRLADNAVRDYARRNGRYPARLDDAIVLPAGLQVEYVAHPSDFELRIADDDGLEAGPRPEPSQPRPR</sequence>
<feature type="region of interest" description="Disordered" evidence="1">
    <location>
        <begin position="123"/>
        <end position="142"/>
    </location>
</feature>
<name>A0A4V3WAT0_9RHOO</name>